<dbReference type="Proteomes" id="UP001419910">
    <property type="component" value="Unassembled WGS sequence"/>
</dbReference>
<keyword evidence="3" id="KW-1185">Reference proteome</keyword>
<protein>
    <recommendedName>
        <fullName evidence="4">Class IIb bacteriocin, lactobin A/cerein 7B family</fullName>
    </recommendedName>
</protein>
<comment type="caution">
    <text evidence="2">The sequence shown here is derived from an EMBL/GenBank/DDBJ whole genome shotgun (WGS) entry which is preliminary data.</text>
</comment>
<feature type="transmembrane region" description="Helical" evidence="1">
    <location>
        <begin position="22"/>
        <end position="50"/>
    </location>
</feature>
<evidence type="ECO:0000313" key="2">
    <source>
        <dbReference type="EMBL" id="MEN2789499.1"/>
    </source>
</evidence>
<evidence type="ECO:0000256" key="1">
    <source>
        <dbReference type="SAM" id="Phobius"/>
    </source>
</evidence>
<dbReference type="EMBL" id="JBDIME010000004">
    <property type="protein sequence ID" value="MEN2789499.1"/>
    <property type="molecule type" value="Genomic_DNA"/>
</dbReference>
<sequence length="54" mass="5307">MQDLTFDEIDSVNGGLTTAEKITIFAAGVAIGVTLGLGGVALGVAVIASLEAES</sequence>
<evidence type="ECO:0000313" key="3">
    <source>
        <dbReference type="Proteomes" id="UP001419910"/>
    </source>
</evidence>
<keyword evidence="1" id="KW-0472">Membrane</keyword>
<dbReference type="RefSeq" id="WP_343887201.1">
    <property type="nucleotide sequence ID" value="NZ_BAAAEH010000002.1"/>
</dbReference>
<proteinExistence type="predicted"/>
<gene>
    <name evidence="2" type="ORF">ABC974_07680</name>
</gene>
<accession>A0ABU9Y109</accession>
<keyword evidence="1" id="KW-0812">Transmembrane</keyword>
<organism evidence="2 3">
    <name type="scientific">Sphingomonas oligophenolica</name>
    <dbReference type="NCBI Taxonomy" id="301154"/>
    <lineage>
        <taxon>Bacteria</taxon>
        <taxon>Pseudomonadati</taxon>
        <taxon>Pseudomonadota</taxon>
        <taxon>Alphaproteobacteria</taxon>
        <taxon>Sphingomonadales</taxon>
        <taxon>Sphingomonadaceae</taxon>
        <taxon>Sphingomonas</taxon>
    </lineage>
</organism>
<name>A0ABU9Y109_9SPHN</name>
<keyword evidence="1" id="KW-1133">Transmembrane helix</keyword>
<evidence type="ECO:0008006" key="4">
    <source>
        <dbReference type="Google" id="ProtNLM"/>
    </source>
</evidence>
<reference evidence="2 3" key="1">
    <citation type="submission" date="2024-05" db="EMBL/GenBank/DDBJ databases">
        <authorList>
            <person name="Liu Q."/>
            <person name="Xin Y.-H."/>
        </authorList>
    </citation>
    <scope>NUCLEOTIDE SEQUENCE [LARGE SCALE GENOMIC DNA]</scope>
    <source>
        <strain evidence="2 3">CGMCC 1.10181</strain>
    </source>
</reference>